<evidence type="ECO:0000256" key="2">
    <source>
        <dbReference type="ARBA" id="ARBA00022676"/>
    </source>
</evidence>
<evidence type="ECO:0000256" key="3">
    <source>
        <dbReference type="ARBA" id="ARBA00022679"/>
    </source>
</evidence>
<dbReference type="OrthoDB" id="9815663at2"/>
<reference evidence="7" key="1">
    <citation type="submission" date="2017-04" db="EMBL/GenBank/DDBJ databases">
        <authorList>
            <person name="Varghese N."/>
            <person name="Submissions S."/>
        </authorList>
    </citation>
    <scope>NUCLEOTIDE SEQUENCE [LARGE SCALE GENOMIC DNA]</scope>
    <source>
        <strain evidence="7">DSM 9293</strain>
    </source>
</reference>
<sequence>MDMVPASGTDVKQSADWIDWLANHHDATLSLHPEIMILAARYGDGHLRAAKAIALQLLMMDSQLRLGILDYYRFVNPGLDNLIRWGYLTSVRRAPSLWRWFYTSTQNIDPLSRTQRMINHIGIKRFYSALKDMPPKLIVSTYPTAAGVVSTLKQQGKLDAINYVVMTDYSVHTQWIHPAVDMYFVGSEDMRQELLDRHIDPSKIIVSGIPVDERFQETVDEHAVRQSLHIDDNLPIILFMGGAYMPIAEYVQVLKILDHVPAKHTTIVIAGHEELRLTLAKQYEQQARNPMVVLGYVNNVHELMAISSLLISKAGGLTTTESLCRGLPTVIYRPIPGQEDANAEFLVRNGAGRRAHTEEDLGEIVTHLLEHPWELKAMAHQARSLGHPDAAQIVAKHIYLALRTEEANAPA</sequence>
<dbReference type="Pfam" id="PF06925">
    <property type="entry name" value="MGDG_synth"/>
    <property type="match status" value="1"/>
</dbReference>
<dbReference type="InterPro" id="IPR050519">
    <property type="entry name" value="Glycosyltransf_28_UgtP"/>
</dbReference>
<proteinExistence type="inferred from homology"/>
<dbReference type="EMBL" id="FWWY01000001">
    <property type="protein sequence ID" value="SMC01739.1"/>
    <property type="molecule type" value="Genomic_DNA"/>
</dbReference>
<protein>
    <submittedName>
        <fullName evidence="6">Processive 1,2-diacylglycerol beta-glucosyltransferase</fullName>
    </submittedName>
</protein>
<evidence type="ECO:0000313" key="6">
    <source>
        <dbReference type="EMBL" id="SMC01739.1"/>
    </source>
</evidence>
<dbReference type="Pfam" id="PF00534">
    <property type="entry name" value="Glycos_transf_1"/>
    <property type="match status" value="1"/>
</dbReference>
<dbReference type="RefSeq" id="WP_084660643.1">
    <property type="nucleotide sequence ID" value="NZ_FWWY01000001.1"/>
</dbReference>
<dbReference type="STRING" id="28034.BFX07_08190"/>
<dbReference type="GO" id="GO:0016020">
    <property type="term" value="C:membrane"/>
    <property type="evidence" value="ECO:0007669"/>
    <property type="project" value="GOC"/>
</dbReference>
<dbReference type="GO" id="GO:0016758">
    <property type="term" value="F:hexosyltransferase activity"/>
    <property type="evidence" value="ECO:0007669"/>
    <property type="project" value="InterPro"/>
</dbReference>
<evidence type="ECO:0000259" key="5">
    <source>
        <dbReference type="Pfam" id="PF06925"/>
    </source>
</evidence>
<comment type="similarity">
    <text evidence="1">Belongs to the glycosyltransferase 28 family.</text>
</comment>
<feature type="domain" description="Glycosyl transferase family 1" evidence="4">
    <location>
        <begin position="224"/>
        <end position="383"/>
    </location>
</feature>
<keyword evidence="3 6" id="KW-0808">Transferase</keyword>
<dbReference type="Proteomes" id="UP000192660">
    <property type="component" value="Unassembled WGS sequence"/>
</dbReference>
<feature type="domain" description="Diacylglycerol glucosyltransferase N-terminal" evidence="5">
    <location>
        <begin position="46"/>
        <end position="211"/>
    </location>
</feature>
<dbReference type="InterPro" id="IPR001296">
    <property type="entry name" value="Glyco_trans_1"/>
</dbReference>
<evidence type="ECO:0000259" key="4">
    <source>
        <dbReference type="Pfam" id="PF00534"/>
    </source>
</evidence>
<dbReference type="InterPro" id="IPR009695">
    <property type="entry name" value="Diacylglyc_glucosyltr_N"/>
</dbReference>
<gene>
    <name evidence="6" type="ORF">SAMN00768000_0074</name>
</gene>
<dbReference type="SUPFAM" id="SSF53756">
    <property type="entry name" value="UDP-Glycosyltransferase/glycogen phosphorylase"/>
    <property type="match status" value="1"/>
</dbReference>
<keyword evidence="7" id="KW-1185">Reference proteome</keyword>
<name>A0A1W1W6I9_SULTA</name>
<dbReference type="PANTHER" id="PTHR43025:SF3">
    <property type="entry name" value="MONOGALACTOSYLDIACYLGLYCEROL SYNTHASE 1, CHLOROPLASTIC"/>
    <property type="match status" value="1"/>
</dbReference>
<keyword evidence="2" id="KW-0328">Glycosyltransferase</keyword>
<accession>A0A1W1W6I9</accession>
<dbReference type="Gene3D" id="3.40.50.2000">
    <property type="entry name" value="Glycogen Phosphorylase B"/>
    <property type="match status" value="1"/>
</dbReference>
<dbReference type="GO" id="GO:0009247">
    <property type="term" value="P:glycolipid biosynthetic process"/>
    <property type="evidence" value="ECO:0007669"/>
    <property type="project" value="InterPro"/>
</dbReference>
<dbReference type="PANTHER" id="PTHR43025">
    <property type="entry name" value="MONOGALACTOSYLDIACYLGLYCEROL SYNTHASE"/>
    <property type="match status" value="1"/>
</dbReference>
<dbReference type="AlphaFoldDB" id="A0A1W1W6I9"/>
<evidence type="ECO:0000313" key="7">
    <source>
        <dbReference type="Proteomes" id="UP000192660"/>
    </source>
</evidence>
<organism evidence="6 7">
    <name type="scientific">Sulfobacillus thermosulfidooxidans (strain DSM 9293 / VKM B-1269 / AT-1)</name>
    <dbReference type="NCBI Taxonomy" id="929705"/>
    <lineage>
        <taxon>Bacteria</taxon>
        <taxon>Bacillati</taxon>
        <taxon>Bacillota</taxon>
        <taxon>Clostridia</taxon>
        <taxon>Eubacteriales</taxon>
        <taxon>Clostridiales Family XVII. Incertae Sedis</taxon>
        <taxon>Sulfobacillus</taxon>
    </lineage>
</organism>
<evidence type="ECO:0000256" key="1">
    <source>
        <dbReference type="ARBA" id="ARBA00006962"/>
    </source>
</evidence>